<comment type="caution">
    <text evidence="1">The sequence shown here is derived from an EMBL/GenBank/DDBJ whole genome shotgun (WGS) entry which is preliminary data.</text>
</comment>
<keyword evidence="2" id="KW-1185">Reference proteome</keyword>
<proteinExistence type="predicted"/>
<protein>
    <submittedName>
        <fullName evidence="1">Uncharacterized protein</fullName>
    </submittedName>
</protein>
<evidence type="ECO:0000313" key="2">
    <source>
        <dbReference type="Proteomes" id="UP000276133"/>
    </source>
</evidence>
<reference evidence="1 2" key="1">
    <citation type="journal article" date="2018" name="Sci. Rep.">
        <title>Genomic signatures of local adaptation to the degree of environmental predictability in rotifers.</title>
        <authorList>
            <person name="Franch-Gras L."/>
            <person name="Hahn C."/>
            <person name="Garcia-Roger E.M."/>
            <person name="Carmona M.J."/>
            <person name="Serra M."/>
            <person name="Gomez A."/>
        </authorList>
    </citation>
    <scope>NUCLEOTIDE SEQUENCE [LARGE SCALE GENOMIC DNA]</scope>
    <source>
        <strain evidence="1">HYR1</strain>
    </source>
</reference>
<evidence type="ECO:0000313" key="1">
    <source>
        <dbReference type="EMBL" id="RNA36721.1"/>
    </source>
</evidence>
<sequence>MTISKARIQPFLFRKTVKNVMKILAKTDNGEVLISFVLLSNGFDLAQRLLHRVDHLHRYYHPELYTYNWILMNFLYNNKSSVLKKFWGIEKENKFVSGIKLNCNLQKRNGQKMTKSKIINSHKRRKKKKMTMNAEFDSEVDIVAGVRFCVH</sequence>
<accession>A0A3M7SLN9</accession>
<dbReference type="AlphaFoldDB" id="A0A3M7SLN9"/>
<gene>
    <name evidence="1" type="ORF">BpHYR1_016910</name>
</gene>
<name>A0A3M7SLN9_BRAPC</name>
<dbReference type="EMBL" id="REGN01001136">
    <property type="protein sequence ID" value="RNA36721.1"/>
    <property type="molecule type" value="Genomic_DNA"/>
</dbReference>
<dbReference type="Proteomes" id="UP000276133">
    <property type="component" value="Unassembled WGS sequence"/>
</dbReference>
<organism evidence="1 2">
    <name type="scientific">Brachionus plicatilis</name>
    <name type="common">Marine rotifer</name>
    <name type="synonym">Brachionus muelleri</name>
    <dbReference type="NCBI Taxonomy" id="10195"/>
    <lineage>
        <taxon>Eukaryota</taxon>
        <taxon>Metazoa</taxon>
        <taxon>Spiralia</taxon>
        <taxon>Gnathifera</taxon>
        <taxon>Rotifera</taxon>
        <taxon>Eurotatoria</taxon>
        <taxon>Monogononta</taxon>
        <taxon>Pseudotrocha</taxon>
        <taxon>Ploima</taxon>
        <taxon>Brachionidae</taxon>
        <taxon>Brachionus</taxon>
    </lineage>
</organism>